<keyword evidence="2 5" id="KW-0503">Monooxygenase</keyword>
<evidence type="ECO:0000256" key="2">
    <source>
        <dbReference type="ARBA" id="ARBA00023033"/>
    </source>
</evidence>
<evidence type="ECO:0000313" key="6">
    <source>
        <dbReference type="Proteomes" id="UP000257109"/>
    </source>
</evidence>
<sequence>MGLSPNSCTTLGKAFRAGVIPCDHKAVYWFFTWTPTSQEMELVKNPIKMKQLMLSRVDKMPSDIKSLIEKTETKDILTSPLKQRHPWELMWGNISKDNVCVVGDAFHPMAPDLGQGGCCALEDGVVLARCVAEAFSKKSDKHVKEMSEKVKVEEQYKNIETGLKKYGDLKLVAHFRDKVLNDFLAKLMLKKSDFDCGKLNNFI</sequence>
<dbReference type="InterPro" id="IPR044560">
    <property type="entry name" value="MOase"/>
</dbReference>
<dbReference type="EMBL" id="QJKJ01010742">
    <property type="protein sequence ID" value="RDX72836.1"/>
    <property type="molecule type" value="Genomic_DNA"/>
</dbReference>
<dbReference type="PANTHER" id="PTHR45934:SF20">
    <property type="entry name" value="MONOOXYGENASE 2-RELATED"/>
    <property type="match status" value="1"/>
</dbReference>
<keyword evidence="6" id="KW-1185">Reference proteome</keyword>
<evidence type="ECO:0000256" key="3">
    <source>
        <dbReference type="ARBA" id="ARBA00024018"/>
    </source>
</evidence>
<dbReference type="SUPFAM" id="SSF51905">
    <property type="entry name" value="FAD/NAD(P)-binding domain"/>
    <property type="match status" value="1"/>
</dbReference>
<feature type="non-terminal residue" evidence="5">
    <location>
        <position position="1"/>
    </location>
</feature>
<evidence type="ECO:0000259" key="4">
    <source>
        <dbReference type="Pfam" id="PF01494"/>
    </source>
</evidence>
<dbReference type="GO" id="GO:0004497">
    <property type="term" value="F:monooxygenase activity"/>
    <property type="evidence" value="ECO:0007669"/>
    <property type="project" value="UniProtKB-KW"/>
</dbReference>
<comment type="similarity">
    <text evidence="3">Belongs to the 3-hydroxybenzoate 6-hydroxylase family.</text>
</comment>
<dbReference type="InterPro" id="IPR036188">
    <property type="entry name" value="FAD/NAD-bd_sf"/>
</dbReference>
<dbReference type="GO" id="GO:0071949">
    <property type="term" value="F:FAD binding"/>
    <property type="evidence" value="ECO:0007669"/>
    <property type="project" value="InterPro"/>
</dbReference>
<protein>
    <submittedName>
        <fullName evidence="5">Monooxygenase 2</fullName>
    </submittedName>
</protein>
<name>A0A371F3F7_MUCPR</name>
<dbReference type="Pfam" id="PF01494">
    <property type="entry name" value="FAD_binding_3"/>
    <property type="match status" value="1"/>
</dbReference>
<feature type="domain" description="FAD-binding" evidence="4">
    <location>
        <begin position="56"/>
        <end position="137"/>
    </location>
</feature>
<evidence type="ECO:0000313" key="5">
    <source>
        <dbReference type="EMBL" id="RDX72836.1"/>
    </source>
</evidence>
<gene>
    <name evidence="5" type="primary">MO2</name>
    <name evidence="5" type="ORF">CR513_47623</name>
</gene>
<dbReference type="AlphaFoldDB" id="A0A371F3F7"/>
<comment type="caution">
    <text evidence="5">The sequence shown here is derived from an EMBL/GenBank/DDBJ whole genome shotgun (WGS) entry which is preliminary data.</text>
</comment>
<reference evidence="5" key="1">
    <citation type="submission" date="2018-05" db="EMBL/GenBank/DDBJ databases">
        <title>Draft genome of Mucuna pruriens seed.</title>
        <authorList>
            <person name="Nnadi N.E."/>
            <person name="Vos R."/>
            <person name="Hasami M.H."/>
            <person name="Devisetty U.K."/>
            <person name="Aguiy J.C."/>
        </authorList>
    </citation>
    <scope>NUCLEOTIDE SEQUENCE [LARGE SCALE GENOMIC DNA]</scope>
    <source>
        <strain evidence="5">JCA_2017</strain>
    </source>
</reference>
<accession>A0A371F3F7</accession>
<dbReference type="Proteomes" id="UP000257109">
    <property type="component" value="Unassembled WGS sequence"/>
</dbReference>
<proteinExistence type="inferred from homology"/>
<keyword evidence="1" id="KW-0560">Oxidoreductase</keyword>
<dbReference type="PANTHER" id="PTHR45934">
    <property type="entry name" value="FAD/NAD(P)-BINDING OXIDOREDUCTASE FAMILY PROTEIN"/>
    <property type="match status" value="1"/>
</dbReference>
<evidence type="ECO:0000256" key="1">
    <source>
        <dbReference type="ARBA" id="ARBA00023002"/>
    </source>
</evidence>
<dbReference type="Gene3D" id="3.50.50.60">
    <property type="entry name" value="FAD/NAD(P)-binding domain"/>
    <property type="match status" value="1"/>
</dbReference>
<dbReference type="InterPro" id="IPR002938">
    <property type="entry name" value="FAD-bd"/>
</dbReference>
<dbReference type="OrthoDB" id="655030at2759"/>
<dbReference type="STRING" id="157652.A0A371F3F7"/>
<organism evidence="5 6">
    <name type="scientific">Mucuna pruriens</name>
    <name type="common">Velvet bean</name>
    <name type="synonym">Dolichos pruriens</name>
    <dbReference type="NCBI Taxonomy" id="157652"/>
    <lineage>
        <taxon>Eukaryota</taxon>
        <taxon>Viridiplantae</taxon>
        <taxon>Streptophyta</taxon>
        <taxon>Embryophyta</taxon>
        <taxon>Tracheophyta</taxon>
        <taxon>Spermatophyta</taxon>
        <taxon>Magnoliopsida</taxon>
        <taxon>eudicotyledons</taxon>
        <taxon>Gunneridae</taxon>
        <taxon>Pentapetalae</taxon>
        <taxon>rosids</taxon>
        <taxon>fabids</taxon>
        <taxon>Fabales</taxon>
        <taxon>Fabaceae</taxon>
        <taxon>Papilionoideae</taxon>
        <taxon>50 kb inversion clade</taxon>
        <taxon>NPAAA clade</taxon>
        <taxon>indigoferoid/millettioid clade</taxon>
        <taxon>Phaseoleae</taxon>
        <taxon>Mucuna</taxon>
    </lineage>
</organism>